<proteinExistence type="predicted"/>
<protein>
    <submittedName>
        <fullName evidence="1">Uncharacterized protein</fullName>
    </submittedName>
</protein>
<dbReference type="Proteomes" id="UP000244915">
    <property type="component" value="Chromosome 1"/>
</dbReference>
<sequence>MSDHAEFGISTMPSLLDCELAGRAVPIAEPEAFRLTMPHMGASGVRRSWLLSEACHRHWLSIAAQVGRPASGFRDISGARVFASVVACTLDGDAAGFREDDVCELHMSEVPSAQNGWRSLFALLSGTRTLAAKILTGFARRNGRSTARWHAPRRSGIALADLAGDHDRNRVFL</sequence>
<dbReference type="OrthoDB" id="9815592at2"/>
<evidence type="ECO:0000313" key="1">
    <source>
        <dbReference type="EMBL" id="AWI82680.1"/>
    </source>
</evidence>
<evidence type="ECO:0000313" key="2">
    <source>
        <dbReference type="Proteomes" id="UP000244915"/>
    </source>
</evidence>
<gene>
    <name evidence="1" type="ORF">CEW88_02765</name>
</gene>
<dbReference type="Gene3D" id="3.10.129.10">
    <property type="entry name" value="Hotdog Thioesterase"/>
    <property type="match status" value="1"/>
</dbReference>
<dbReference type="RefSeq" id="WP_108964576.1">
    <property type="nucleotide sequence ID" value="NZ_CP022189.1"/>
</dbReference>
<dbReference type="EMBL" id="CP022189">
    <property type="protein sequence ID" value="AWI82680.1"/>
    <property type="molecule type" value="Genomic_DNA"/>
</dbReference>
<organism evidence="1 2">
    <name type="scientific">Alloyangia pacifica</name>
    <dbReference type="NCBI Taxonomy" id="311180"/>
    <lineage>
        <taxon>Bacteria</taxon>
        <taxon>Pseudomonadati</taxon>
        <taxon>Pseudomonadota</taxon>
        <taxon>Alphaproteobacteria</taxon>
        <taxon>Rhodobacterales</taxon>
        <taxon>Roseobacteraceae</taxon>
        <taxon>Alloyangia</taxon>
    </lineage>
</organism>
<name>A0A2U8HAS4_9RHOB</name>
<dbReference type="AlphaFoldDB" id="A0A2U8HAS4"/>
<reference evidence="1 2" key="1">
    <citation type="submission" date="2017-06" db="EMBL/GenBank/DDBJ databases">
        <title>Yangia sp. YSBP01 complete genome sequence.</title>
        <authorList>
            <person name="Woo J.-H."/>
            <person name="Kim H.-S."/>
        </authorList>
    </citation>
    <scope>NUCLEOTIDE SEQUENCE [LARGE SCALE GENOMIC DNA]</scope>
    <source>
        <strain evidence="1 2">YSBP01</strain>
    </source>
</reference>
<accession>A0A2U8HAS4</accession>
<dbReference type="KEGG" id="ypac:CEW88_02765"/>